<keyword evidence="3" id="KW-1185">Reference proteome</keyword>
<gene>
    <name evidence="2" type="ORF">H0A72_02095</name>
</gene>
<reference evidence="2 3" key="1">
    <citation type="submission" date="2020-07" db="EMBL/GenBank/DDBJ databases">
        <title>Taxonomic revisions and descriptions of new bacterial species based on genomic comparisons in the high-G+C-content subgroup of the family Alcaligenaceae.</title>
        <authorList>
            <person name="Szabo A."/>
            <person name="Felfoldi T."/>
        </authorList>
    </citation>
    <scope>NUCLEOTIDE SEQUENCE [LARGE SCALE GENOMIC DNA]</scope>
    <source>
        <strain evidence="2 3">LMG 24012</strain>
    </source>
</reference>
<dbReference type="InterPro" id="IPR005064">
    <property type="entry name" value="BUG"/>
</dbReference>
<dbReference type="CDD" id="cd07012">
    <property type="entry name" value="PBP2_Bug_TTT"/>
    <property type="match status" value="1"/>
</dbReference>
<evidence type="ECO:0000313" key="3">
    <source>
        <dbReference type="Proteomes" id="UP000559809"/>
    </source>
</evidence>
<dbReference type="PANTHER" id="PTHR42928:SF5">
    <property type="entry name" value="BLR1237 PROTEIN"/>
    <property type="match status" value="1"/>
</dbReference>
<evidence type="ECO:0000313" key="2">
    <source>
        <dbReference type="EMBL" id="NYT48091.1"/>
    </source>
</evidence>
<protein>
    <submittedName>
        <fullName evidence="2">Tripartite tricarboxylate transporter substrate binding protein</fullName>
    </submittedName>
</protein>
<dbReference type="Gene3D" id="3.40.190.10">
    <property type="entry name" value="Periplasmic binding protein-like II"/>
    <property type="match status" value="1"/>
</dbReference>
<dbReference type="PANTHER" id="PTHR42928">
    <property type="entry name" value="TRICARBOXYLATE-BINDING PROTEIN"/>
    <property type="match status" value="1"/>
</dbReference>
<accession>A0A853FZS5</accession>
<dbReference type="PIRSF" id="PIRSF017082">
    <property type="entry name" value="YflP"/>
    <property type="match status" value="1"/>
</dbReference>
<evidence type="ECO:0000256" key="1">
    <source>
        <dbReference type="ARBA" id="ARBA00006987"/>
    </source>
</evidence>
<dbReference type="Pfam" id="PF03401">
    <property type="entry name" value="TctC"/>
    <property type="match status" value="1"/>
</dbReference>
<name>A0A853FZS5_9BURK</name>
<dbReference type="SUPFAM" id="SSF53850">
    <property type="entry name" value="Periplasmic binding protein-like II"/>
    <property type="match status" value="1"/>
</dbReference>
<proteinExistence type="inferred from homology"/>
<dbReference type="Proteomes" id="UP000559809">
    <property type="component" value="Unassembled WGS sequence"/>
</dbReference>
<comment type="caution">
    <text evidence="2">The sequence shown here is derived from an EMBL/GenBank/DDBJ whole genome shotgun (WGS) entry which is preliminary data.</text>
</comment>
<comment type="similarity">
    <text evidence="1">Belongs to the UPF0065 (bug) family.</text>
</comment>
<dbReference type="InterPro" id="IPR042100">
    <property type="entry name" value="Bug_dom1"/>
</dbReference>
<organism evidence="2 3">
    <name type="scientific">Parapusillimonas granuli</name>
    <dbReference type="NCBI Taxonomy" id="380911"/>
    <lineage>
        <taxon>Bacteria</taxon>
        <taxon>Pseudomonadati</taxon>
        <taxon>Pseudomonadota</taxon>
        <taxon>Betaproteobacteria</taxon>
        <taxon>Burkholderiales</taxon>
        <taxon>Alcaligenaceae</taxon>
        <taxon>Parapusillimonas</taxon>
    </lineage>
</organism>
<dbReference type="AlphaFoldDB" id="A0A853FZS5"/>
<sequence length="305" mass="33489">MLSTASASEAFPRQPIRILVGFTAGGVTDVVVRALAEEASKIMGQPVIVENKPGAGGVLPGHQLQNARPDGYTIGIIPMSVYRLPYTTKMTWDPVNDLEYVIRITGFTWGLVVPESSPIQTFEQYVEYAKKHPGELTYGTVGSLTTQHLTMEQISRQLGIQLTHVPYKGVADAIPALLGGHIMSIADASSWVPYVESGKMRLLVIWSDKRAERFPNVPTLREVGIDMVQTSPWGLAAPKGTPPQVVQALHDGFHKAMQQPAFLENLKKFDMTAQYMTGEQFRRFAAESVDSEARILKALDVPRAS</sequence>
<dbReference type="Gene3D" id="3.40.190.150">
    <property type="entry name" value="Bordetella uptake gene, domain 1"/>
    <property type="match status" value="1"/>
</dbReference>
<dbReference type="EMBL" id="JACCEM010000001">
    <property type="protein sequence ID" value="NYT48091.1"/>
    <property type="molecule type" value="Genomic_DNA"/>
</dbReference>